<evidence type="ECO:0000256" key="6">
    <source>
        <dbReference type="PROSITE-ProRule" id="PRU00433"/>
    </source>
</evidence>
<dbReference type="PANTHER" id="PTHR40942:SF4">
    <property type="entry name" value="CYTOCHROME C5"/>
    <property type="match status" value="1"/>
</dbReference>
<evidence type="ECO:0000256" key="4">
    <source>
        <dbReference type="ARBA" id="ARBA00022982"/>
    </source>
</evidence>
<dbReference type="InterPro" id="IPR002323">
    <property type="entry name" value="Cyt_CIE"/>
</dbReference>
<evidence type="ECO:0000313" key="11">
    <source>
        <dbReference type="Proteomes" id="UP000234328"/>
    </source>
</evidence>
<evidence type="ECO:0000256" key="8">
    <source>
        <dbReference type="SAM" id="Phobius"/>
    </source>
</evidence>
<dbReference type="AlphaFoldDB" id="A0A2N4UHB2"/>
<keyword evidence="8" id="KW-0472">Membrane</keyword>
<gene>
    <name evidence="10" type="ORF">CR155_06330</name>
</gene>
<dbReference type="Pfam" id="PF13442">
    <property type="entry name" value="Cytochrome_CBB3"/>
    <property type="match status" value="2"/>
</dbReference>
<dbReference type="Gene3D" id="1.10.760.10">
    <property type="entry name" value="Cytochrome c-like domain"/>
    <property type="match status" value="2"/>
</dbReference>
<keyword evidence="1" id="KW-0813">Transport</keyword>
<dbReference type="PROSITE" id="PS51007">
    <property type="entry name" value="CYTC"/>
    <property type="match status" value="2"/>
</dbReference>
<keyword evidence="8" id="KW-0812">Transmembrane</keyword>
<dbReference type="RefSeq" id="WP_102069169.1">
    <property type="nucleotide sequence ID" value="NZ_PDNV01000004.1"/>
</dbReference>
<organism evidence="10 11">
    <name type="scientific">Pollutimonas nitritireducens</name>
    <dbReference type="NCBI Taxonomy" id="2045209"/>
    <lineage>
        <taxon>Bacteria</taxon>
        <taxon>Pseudomonadati</taxon>
        <taxon>Pseudomonadota</taxon>
        <taxon>Betaproteobacteria</taxon>
        <taxon>Burkholderiales</taxon>
        <taxon>Alcaligenaceae</taxon>
        <taxon>Pollutimonas</taxon>
    </lineage>
</organism>
<evidence type="ECO:0000256" key="7">
    <source>
        <dbReference type="SAM" id="MobiDB-lite"/>
    </source>
</evidence>
<feature type="compositionally biased region" description="Low complexity" evidence="7">
    <location>
        <begin position="181"/>
        <end position="192"/>
    </location>
</feature>
<keyword evidence="3 6" id="KW-0479">Metal-binding</keyword>
<reference evidence="10 11" key="1">
    <citation type="submission" date="2017-10" db="EMBL/GenBank/DDBJ databases">
        <title>Two draft genome sequences of Pusillimonas sp. strains isolated from a nitrate- and radionuclide-contaminated groundwater in Russia.</title>
        <authorList>
            <person name="Grouzdev D.S."/>
            <person name="Tourova T.P."/>
            <person name="Goeva M.A."/>
            <person name="Babich T.L."/>
            <person name="Sokolova D.S."/>
            <person name="Abdullin R."/>
            <person name="Poltaraus A.B."/>
            <person name="Toshchakov S.V."/>
            <person name="Nazina T.N."/>
        </authorList>
    </citation>
    <scope>NUCLEOTIDE SEQUENCE [LARGE SCALE GENOMIC DNA]</scope>
    <source>
        <strain evidence="10 11">JR1/69-2-13</strain>
    </source>
</reference>
<evidence type="ECO:0000259" key="9">
    <source>
        <dbReference type="PROSITE" id="PS51007"/>
    </source>
</evidence>
<keyword evidence="2 6" id="KW-0349">Heme</keyword>
<protein>
    <submittedName>
        <fullName evidence="10">Cytochrome c5 family protein</fullName>
    </submittedName>
</protein>
<dbReference type="OrthoDB" id="9814708at2"/>
<dbReference type="PRINTS" id="PR00607">
    <property type="entry name" value="CYTCHROMECIE"/>
</dbReference>
<keyword evidence="11" id="KW-1185">Reference proteome</keyword>
<evidence type="ECO:0000256" key="3">
    <source>
        <dbReference type="ARBA" id="ARBA00022723"/>
    </source>
</evidence>
<accession>A0A2N4UHB2</accession>
<evidence type="ECO:0000313" key="10">
    <source>
        <dbReference type="EMBL" id="PLC54399.1"/>
    </source>
</evidence>
<dbReference type="GO" id="GO:0020037">
    <property type="term" value="F:heme binding"/>
    <property type="evidence" value="ECO:0007669"/>
    <property type="project" value="InterPro"/>
</dbReference>
<proteinExistence type="predicted"/>
<comment type="caution">
    <text evidence="10">The sequence shown here is derived from an EMBL/GenBank/DDBJ whole genome shotgun (WGS) entry which is preliminary data.</text>
</comment>
<feature type="transmembrane region" description="Helical" evidence="8">
    <location>
        <begin position="25"/>
        <end position="47"/>
    </location>
</feature>
<dbReference type="EMBL" id="PDNV01000004">
    <property type="protein sequence ID" value="PLC54399.1"/>
    <property type="molecule type" value="Genomic_DNA"/>
</dbReference>
<dbReference type="SUPFAM" id="SSF46626">
    <property type="entry name" value="Cytochrome c"/>
    <property type="match status" value="2"/>
</dbReference>
<dbReference type="GO" id="GO:0005506">
    <property type="term" value="F:iron ion binding"/>
    <property type="evidence" value="ECO:0007669"/>
    <property type="project" value="InterPro"/>
</dbReference>
<evidence type="ECO:0000256" key="1">
    <source>
        <dbReference type="ARBA" id="ARBA00022448"/>
    </source>
</evidence>
<dbReference type="GO" id="GO:0009055">
    <property type="term" value="F:electron transfer activity"/>
    <property type="evidence" value="ECO:0007669"/>
    <property type="project" value="InterPro"/>
</dbReference>
<evidence type="ECO:0000256" key="2">
    <source>
        <dbReference type="ARBA" id="ARBA00022617"/>
    </source>
</evidence>
<name>A0A2N4UHB2_9BURK</name>
<dbReference type="PANTHER" id="PTHR40942">
    <property type="match status" value="1"/>
</dbReference>
<evidence type="ECO:0000256" key="5">
    <source>
        <dbReference type="ARBA" id="ARBA00023004"/>
    </source>
</evidence>
<keyword evidence="4" id="KW-0249">Electron transport</keyword>
<keyword evidence="8" id="KW-1133">Transmembrane helix</keyword>
<feature type="region of interest" description="Disordered" evidence="7">
    <location>
        <begin position="168"/>
        <end position="192"/>
    </location>
</feature>
<sequence length="315" mass="31841">MNNTEEHVEETIEEHEGLIKTPKQLIVTVILAFILPVVVIGLLILLVTSSSLMGSGSDAQTPEAIASRIKPVAQFALVDANAPKVFQTGQQVFDTTCTACHTAGVAGAHKIGDSAAWAPIIKKGYDELVKNAIHGLNAMPPKGGNPSLSDFEVARAVVYMANKSGASFEEPAEPAGDKADAAPAAGAAPAPVAPAPAAAAPAAAATVAAPEPEKSAPVAAAAPAPEKAPAGDTAAIDPAGEQLYKSVCFACHSTGVANAPKFGDKASWAKYEAAGLDAMVQNAIHGIGVMPPRGGSQASDAEIKAAVQYMVNAAK</sequence>
<feature type="domain" description="Cytochrome c" evidence="9">
    <location>
        <begin position="84"/>
        <end position="164"/>
    </location>
</feature>
<dbReference type="InterPro" id="IPR036909">
    <property type="entry name" value="Cyt_c-like_dom_sf"/>
</dbReference>
<keyword evidence="5 6" id="KW-0408">Iron</keyword>
<dbReference type="Proteomes" id="UP000234328">
    <property type="component" value="Unassembled WGS sequence"/>
</dbReference>
<dbReference type="InterPro" id="IPR009056">
    <property type="entry name" value="Cyt_c-like_dom"/>
</dbReference>
<feature type="domain" description="Cytochrome c" evidence="9">
    <location>
        <begin position="235"/>
        <end position="314"/>
    </location>
</feature>